<dbReference type="InterPro" id="IPR051674">
    <property type="entry name" value="Malate_Decarboxylase"/>
</dbReference>
<dbReference type="EMBL" id="JBHSSI010000004">
    <property type="protein sequence ID" value="MFC6259429.1"/>
    <property type="molecule type" value="Genomic_DNA"/>
</dbReference>
<keyword evidence="2" id="KW-0560">Oxidoreductase</keyword>
<name>A0ABW1TD22_9LACO</name>
<comment type="similarity">
    <text evidence="1 3">Belongs to the malic enzymes family.</text>
</comment>
<dbReference type="PANTHER" id="PTHR43237:SF4">
    <property type="entry name" value="NADP-DEPENDENT MALIC ENZYME"/>
    <property type="match status" value="1"/>
</dbReference>
<evidence type="ECO:0000313" key="7">
    <source>
        <dbReference type="Proteomes" id="UP001596283"/>
    </source>
</evidence>
<protein>
    <submittedName>
        <fullName evidence="6">NADP-dependent malic enzyme</fullName>
    </submittedName>
</protein>
<dbReference type="SMART" id="SM00919">
    <property type="entry name" value="Malic_M"/>
    <property type="match status" value="1"/>
</dbReference>
<sequence>MDKDEIVELHEENTGVLEIGAEMDVKNKSDLGKAYTPGVAQISKAIEHDPNLKDKLTMSGKLVAVVTDGSAVLGLGNIGPAGGLPVVEGKALLYKDLAGVNALPLAVNQVPVDDFVKSIKNLSLSFAGIHLEDIAAPRCFEIEEQLAAQLDIPVYHDDQEGTAIVVLAGLINAAKVVNKPLQDLKIVMNGVGASGVATAKLLNGIGMKNITLVDIDGVVKPDSAGYNAYQTGLAKQIGLDVTGDTLDDVIDGQDVFIGLSDADVLSADQVKRMAADPIIFALANPKPEINPQVAADAGAKVIATGSSQYANQVNNILVFPGLFKGLLRSGLKRVDLDIEATAAKALASLVDQPTADRIVPGVFDEGVVATVTKAIMAAAK</sequence>
<dbReference type="Pfam" id="PF00390">
    <property type="entry name" value="malic"/>
    <property type="match status" value="1"/>
</dbReference>
<organism evidence="6 7">
    <name type="scientific">Levilactobacillus fujinensis</name>
    <dbReference type="NCBI Taxonomy" id="2486024"/>
    <lineage>
        <taxon>Bacteria</taxon>
        <taxon>Bacillati</taxon>
        <taxon>Bacillota</taxon>
        <taxon>Bacilli</taxon>
        <taxon>Lactobacillales</taxon>
        <taxon>Lactobacillaceae</taxon>
        <taxon>Levilactobacillus</taxon>
    </lineage>
</organism>
<evidence type="ECO:0000313" key="6">
    <source>
        <dbReference type="EMBL" id="MFC6259429.1"/>
    </source>
</evidence>
<dbReference type="PANTHER" id="PTHR43237">
    <property type="entry name" value="NADP-DEPENDENT MALIC ENZYME"/>
    <property type="match status" value="1"/>
</dbReference>
<dbReference type="InterPro" id="IPR036291">
    <property type="entry name" value="NAD(P)-bd_dom_sf"/>
</dbReference>
<dbReference type="InterPro" id="IPR037062">
    <property type="entry name" value="Malic_N_dom_sf"/>
</dbReference>
<keyword evidence="7" id="KW-1185">Reference proteome</keyword>
<proteinExistence type="inferred from homology"/>
<evidence type="ECO:0000256" key="3">
    <source>
        <dbReference type="RuleBase" id="RU003427"/>
    </source>
</evidence>
<evidence type="ECO:0000259" key="5">
    <source>
        <dbReference type="SMART" id="SM01274"/>
    </source>
</evidence>
<dbReference type="Pfam" id="PF03949">
    <property type="entry name" value="Malic_M"/>
    <property type="match status" value="1"/>
</dbReference>
<dbReference type="InterPro" id="IPR001891">
    <property type="entry name" value="Malic_OxRdtase"/>
</dbReference>
<keyword evidence="3" id="KW-0479">Metal-binding</keyword>
<evidence type="ECO:0000259" key="4">
    <source>
        <dbReference type="SMART" id="SM00919"/>
    </source>
</evidence>
<dbReference type="InterPro" id="IPR046346">
    <property type="entry name" value="Aminoacid_DH-like_N_sf"/>
</dbReference>
<dbReference type="InterPro" id="IPR012302">
    <property type="entry name" value="Malic_NAD-bd"/>
</dbReference>
<evidence type="ECO:0000256" key="2">
    <source>
        <dbReference type="ARBA" id="ARBA00023002"/>
    </source>
</evidence>
<dbReference type="Gene3D" id="3.40.50.10380">
    <property type="entry name" value="Malic enzyme, N-terminal domain"/>
    <property type="match status" value="1"/>
</dbReference>
<dbReference type="InterPro" id="IPR012301">
    <property type="entry name" value="Malic_N_dom"/>
</dbReference>
<reference evidence="7" key="1">
    <citation type="journal article" date="2019" name="Int. J. Syst. Evol. Microbiol.">
        <title>The Global Catalogue of Microorganisms (GCM) 10K type strain sequencing project: providing services to taxonomists for standard genome sequencing and annotation.</title>
        <authorList>
            <consortium name="The Broad Institute Genomics Platform"/>
            <consortium name="The Broad Institute Genome Sequencing Center for Infectious Disease"/>
            <person name="Wu L."/>
            <person name="Ma J."/>
        </authorList>
    </citation>
    <scope>NUCLEOTIDE SEQUENCE [LARGE SCALE GENOMIC DNA]</scope>
    <source>
        <strain evidence="7">CCM 8908</strain>
    </source>
</reference>
<dbReference type="RefSeq" id="WP_125686785.1">
    <property type="nucleotide sequence ID" value="NZ_JBHSSI010000004.1"/>
</dbReference>
<evidence type="ECO:0000256" key="1">
    <source>
        <dbReference type="ARBA" id="ARBA00008785"/>
    </source>
</evidence>
<feature type="domain" description="Malic enzyme N-terminal" evidence="5">
    <location>
        <begin position="14"/>
        <end position="147"/>
    </location>
</feature>
<dbReference type="SUPFAM" id="SSF51735">
    <property type="entry name" value="NAD(P)-binding Rossmann-fold domains"/>
    <property type="match status" value="1"/>
</dbReference>
<dbReference type="Gene3D" id="3.40.50.720">
    <property type="entry name" value="NAD(P)-binding Rossmann-like Domain"/>
    <property type="match status" value="1"/>
</dbReference>
<dbReference type="Proteomes" id="UP001596283">
    <property type="component" value="Unassembled WGS sequence"/>
</dbReference>
<dbReference type="PRINTS" id="PR00072">
    <property type="entry name" value="MALOXRDTASE"/>
</dbReference>
<dbReference type="SUPFAM" id="SSF53223">
    <property type="entry name" value="Aminoacid dehydrogenase-like, N-terminal domain"/>
    <property type="match status" value="1"/>
</dbReference>
<comment type="caution">
    <text evidence="6">The sequence shown here is derived from an EMBL/GenBank/DDBJ whole genome shotgun (WGS) entry which is preliminary data.</text>
</comment>
<feature type="domain" description="Malic enzyme NAD-binding" evidence="4">
    <location>
        <begin position="159"/>
        <end position="380"/>
    </location>
</feature>
<accession>A0ABW1TD22</accession>
<gene>
    <name evidence="6" type="ORF">ACFP1C_00560</name>
</gene>
<dbReference type="SMART" id="SM01274">
    <property type="entry name" value="malic"/>
    <property type="match status" value="1"/>
</dbReference>
<dbReference type="PIRSF" id="PIRSF000106">
    <property type="entry name" value="ME"/>
    <property type="match status" value="1"/>
</dbReference>